<dbReference type="AlphaFoldDB" id="A0A9E5T4K2"/>
<dbReference type="Pfam" id="PF04339">
    <property type="entry name" value="FemAB_like"/>
    <property type="match status" value="1"/>
</dbReference>
<dbReference type="EMBL" id="JAAONZ010000026">
    <property type="protein sequence ID" value="NHO68208.1"/>
    <property type="molecule type" value="Genomic_DNA"/>
</dbReference>
<name>A0A9E5T4K2_9GAMM</name>
<comment type="caution">
    <text evidence="1">The sequence shown here is derived from an EMBL/GenBank/DDBJ whole genome shotgun (WGS) entry which is preliminary data.</text>
</comment>
<evidence type="ECO:0000313" key="1">
    <source>
        <dbReference type="EMBL" id="NHO68208.1"/>
    </source>
</evidence>
<dbReference type="PANTHER" id="PTHR47017">
    <property type="entry name" value="ACYL-COA"/>
    <property type="match status" value="1"/>
</dbReference>
<dbReference type="SUPFAM" id="SSF55729">
    <property type="entry name" value="Acyl-CoA N-acyltransferases (Nat)"/>
    <property type="match status" value="1"/>
</dbReference>
<dbReference type="InterPro" id="IPR016181">
    <property type="entry name" value="Acyl_CoA_acyltransferase"/>
</dbReference>
<proteinExistence type="predicted"/>
<protein>
    <submittedName>
        <fullName evidence="1">N-acetyltransferase</fullName>
    </submittedName>
</protein>
<sequence length="403" mass="46698">MPELTLIHSIHEIDANAWDALWLSQNQHRYPFIRHGFLAALEDSGCTDTESGWTPRHLLIHQQGTLIGAMPLYLKHHSYGEYVFDWAWADAYRRNGLEYYPKLLCAIPFTPATGPRLALDQAALTAFNLTPGDLYQQVTEFLSLSCQQQQWSGWHCLFHPGDENPLWQQASAPGSGPLQRTGCQFHWFNRGQEGGQYQDFDDFLSMFNSRKRKSVRKERRQVKDRGVTLTRLVGDQISAEDWDKFYYFYHTTYLKRSGNTGYLNREFFDAIARDMGDQILMVKAELQQADGQHNIASALCFFDDTHLYGRYWGCREDIPGLHFEACYYQGIEFAIERGLQVFDPGAQGEHKIQRGFEPTLTYSQHWLTDPRFHAAVDDFLQRETPGVEAYRDDCDTYLPFKRG</sequence>
<dbReference type="Proteomes" id="UP000787472">
    <property type="component" value="Unassembled WGS sequence"/>
</dbReference>
<reference evidence="1" key="1">
    <citation type="submission" date="2020-03" db="EMBL/GenBank/DDBJ databases">
        <authorList>
            <person name="Guo F."/>
        </authorList>
    </citation>
    <scope>NUCLEOTIDE SEQUENCE</scope>
    <source>
        <strain evidence="1">JCM 30134</strain>
    </source>
</reference>
<accession>A0A9E5T4K2</accession>
<dbReference type="RefSeq" id="WP_167191986.1">
    <property type="nucleotide sequence ID" value="NZ_JAAONZ010000026.1"/>
</dbReference>
<dbReference type="InterPro" id="IPR007434">
    <property type="entry name" value="FemAB-like"/>
</dbReference>
<gene>
    <name evidence="1" type="ORF">G8770_21880</name>
</gene>
<keyword evidence="2" id="KW-1185">Reference proteome</keyword>
<dbReference type="Gene3D" id="3.40.630.30">
    <property type="match status" value="1"/>
</dbReference>
<evidence type="ECO:0000313" key="2">
    <source>
        <dbReference type="Proteomes" id="UP000787472"/>
    </source>
</evidence>
<organism evidence="1 2">
    <name type="scientific">Pseudomaricurvus hydrocarbonicus</name>
    <dbReference type="NCBI Taxonomy" id="1470433"/>
    <lineage>
        <taxon>Bacteria</taxon>
        <taxon>Pseudomonadati</taxon>
        <taxon>Pseudomonadota</taxon>
        <taxon>Gammaproteobacteria</taxon>
        <taxon>Cellvibrionales</taxon>
        <taxon>Cellvibrionaceae</taxon>
        <taxon>Pseudomaricurvus</taxon>
    </lineage>
</organism>
<dbReference type="PANTHER" id="PTHR47017:SF1">
    <property type="entry name" value="ACYL-COA"/>
    <property type="match status" value="1"/>
</dbReference>